<sequence>MRSSLALLLSAASSMVVAYPGAWQYTTDLEIIVSLSNADKALGSRTGFLQDQRQEQPPSNKGPFKTVNILVGKNVKNKDIRCKLIAPGGQPIKARRGENNIDQTFADAGKGEWAFLEDSEVESIICDPTFKKGDASGGNTGVIGDDAADKIVRVVLSDQATETGVAFELDATKRDEEAIKPSTKFSAIEVQAPEAVKATLRCQIEDKNGKVIVAKRGENVDKTFSDAGKGAWNFKIPERTQVSKIICDPAFKADPILSI</sequence>
<keyword evidence="3" id="KW-1185">Reference proteome</keyword>
<evidence type="ECO:0000256" key="1">
    <source>
        <dbReference type="SAM" id="SignalP"/>
    </source>
</evidence>
<evidence type="ECO:0000313" key="3">
    <source>
        <dbReference type="Proteomes" id="UP001280581"/>
    </source>
</evidence>
<dbReference type="Proteomes" id="UP001280581">
    <property type="component" value="Unassembled WGS sequence"/>
</dbReference>
<accession>A0AAN6LWZ1</accession>
<gene>
    <name evidence="2" type="ORF">GRF29_69g1233601</name>
</gene>
<protein>
    <submittedName>
        <fullName evidence="2">Uncharacterized protein</fullName>
    </submittedName>
</protein>
<name>A0AAN6LWZ1_9PLEO</name>
<feature type="chain" id="PRO_5043019047" evidence="1">
    <location>
        <begin position="19"/>
        <end position="259"/>
    </location>
</feature>
<dbReference type="EMBL" id="WVTA01000006">
    <property type="protein sequence ID" value="KAK3209258.1"/>
    <property type="molecule type" value="Genomic_DNA"/>
</dbReference>
<reference evidence="2 3" key="1">
    <citation type="submission" date="2021-02" db="EMBL/GenBank/DDBJ databases">
        <title>Genome assembly of Pseudopithomyces chartarum.</title>
        <authorList>
            <person name="Jauregui R."/>
            <person name="Singh J."/>
            <person name="Voisey C."/>
        </authorList>
    </citation>
    <scope>NUCLEOTIDE SEQUENCE [LARGE SCALE GENOMIC DNA]</scope>
    <source>
        <strain evidence="2 3">AGR01</strain>
    </source>
</reference>
<comment type="caution">
    <text evidence="2">The sequence shown here is derived from an EMBL/GenBank/DDBJ whole genome shotgun (WGS) entry which is preliminary data.</text>
</comment>
<organism evidence="2 3">
    <name type="scientific">Pseudopithomyces chartarum</name>
    <dbReference type="NCBI Taxonomy" id="1892770"/>
    <lineage>
        <taxon>Eukaryota</taxon>
        <taxon>Fungi</taxon>
        <taxon>Dikarya</taxon>
        <taxon>Ascomycota</taxon>
        <taxon>Pezizomycotina</taxon>
        <taxon>Dothideomycetes</taxon>
        <taxon>Pleosporomycetidae</taxon>
        <taxon>Pleosporales</taxon>
        <taxon>Massarineae</taxon>
        <taxon>Didymosphaeriaceae</taxon>
        <taxon>Pseudopithomyces</taxon>
    </lineage>
</organism>
<keyword evidence="1" id="KW-0732">Signal</keyword>
<dbReference type="AlphaFoldDB" id="A0AAN6LWZ1"/>
<proteinExistence type="predicted"/>
<feature type="signal peptide" evidence="1">
    <location>
        <begin position="1"/>
        <end position="18"/>
    </location>
</feature>
<evidence type="ECO:0000313" key="2">
    <source>
        <dbReference type="EMBL" id="KAK3209258.1"/>
    </source>
</evidence>